<accession>A0A0C1VQR5</accession>
<sequence length="129" mass="14549">MKKIRHFNEIKTLPIPDDIKAKLLDHLIEPFGDEATTNAFWQDVGTTLYLIEHADTDALLASESEEDQHFLRFVMNYPEWVFVLSDETCPWILAVAIITMEGAGVYLLAPSTSPTQLVNRLSTQAVDSI</sequence>
<dbReference type="AlphaFoldDB" id="A0A0C1VQR5"/>
<gene>
    <name evidence="1" type="ORF">H735_15615</name>
</gene>
<evidence type="ECO:0000313" key="1">
    <source>
        <dbReference type="EMBL" id="KIF52238.1"/>
    </source>
</evidence>
<evidence type="ECO:0000313" key="2">
    <source>
        <dbReference type="Proteomes" id="UP000031586"/>
    </source>
</evidence>
<reference evidence="1 2" key="1">
    <citation type="submission" date="2014-07" db="EMBL/GenBank/DDBJ databases">
        <title>Unique and conserved regions in Vibrio harveyi and related species in comparison with the shrimp pathogen Vibrio harveyi CAIM 1792.</title>
        <authorList>
            <person name="Espinoza-Valles I."/>
            <person name="Vora G."/>
            <person name="Leekitcharoenphon P."/>
            <person name="Ussery D."/>
            <person name="Hoj L."/>
            <person name="Gomez-Gil B."/>
        </authorList>
    </citation>
    <scope>NUCLEOTIDE SEQUENCE [LARGE SCALE GENOMIC DNA]</scope>
    <source>
        <strain evidence="2">CAIM 1854 / LMG 25443</strain>
    </source>
</reference>
<name>A0A0C1VQR5_9VIBR</name>
<dbReference type="PATRIC" id="fig|1229493.5.peg.2273"/>
<dbReference type="EMBL" id="JPRD01000024">
    <property type="protein sequence ID" value="KIF52238.1"/>
    <property type="molecule type" value="Genomic_DNA"/>
</dbReference>
<comment type="caution">
    <text evidence="1">The sequence shown here is derived from an EMBL/GenBank/DDBJ whole genome shotgun (WGS) entry which is preliminary data.</text>
</comment>
<protein>
    <submittedName>
        <fullName evidence="1">Uncharacterized protein</fullName>
    </submittedName>
</protein>
<dbReference type="Proteomes" id="UP000031586">
    <property type="component" value="Unassembled WGS sequence"/>
</dbReference>
<proteinExistence type="predicted"/>
<dbReference type="RefSeq" id="WP_020197021.1">
    <property type="nucleotide sequence ID" value="NZ_BAOH01000094.1"/>
</dbReference>
<organism evidence="1 2">
    <name type="scientific">Vibrio owensii CAIM 1854 = LMG 25443</name>
    <dbReference type="NCBI Taxonomy" id="1229493"/>
    <lineage>
        <taxon>Bacteria</taxon>
        <taxon>Pseudomonadati</taxon>
        <taxon>Pseudomonadota</taxon>
        <taxon>Gammaproteobacteria</taxon>
        <taxon>Vibrionales</taxon>
        <taxon>Vibrionaceae</taxon>
        <taxon>Vibrio</taxon>
    </lineage>
</organism>